<evidence type="ECO:0000256" key="3">
    <source>
        <dbReference type="ARBA" id="ARBA00022448"/>
    </source>
</evidence>
<gene>
    <name evidence="10" type="primary">norM_1</name>
    <name evidence="10" type="ORF">VST7929_00215</name>
</gene>
<comment type="caution">
    <text evidence="10">The sequence shown here is derived from an EMBL/GenBank/DDBJ whole genome shotgun (WGS) entry which is preliminary data.</text>
</comment>
<organism evidence="10 11">
    <name type="scientific">Vibrio stylophorae</name>
    <dbReference type="NCBI Taxonomy" id="659351"/>
    <lineage>
        <taxon>Bacteria</taxon>
        <taxon>Pseudomonadati</taxon>
        <taxon>Pseudomonadota</taxon>
        <taxon>Gammaproteobacteria</taxon>
        <taxon>Vibrionales</taxon>
        <taxon>Vibrionaceae</taxon>
        <taxon>Vibrio</taxon>
    </lineage>
</organism>
<keyword evidence="11" id="KW-1185">Reference proteome</keyword>
<proteinExistence type="predicted"/>
<evidence type="ECO:0000256" key="9">
    <source>
        <dbReference type="SAM" id="Phobius"/>
    </source>
</evidence>
<feature type="transmembrane region" description="Helical" evidence="9">
    <location>
        <begin position="247"/>
        <end position="273"/>
    </location>
</feature>
<feature type="transmembrane region" description="Helical" evidence="9">
    <location>
        <begin position="94"/>
        <end position="114"/>
    </location>
</feature>
<dbReference type="PANTHER" id="PTHR42925">
    <property type="entry name" value="MULTIDRUG AND TOXIN EFFLUX PROTEIN MATE FAMILY"/>
    <property type="match status" value="1"/>
</dbReference>
<dbReference type="PIRSF" id="PIRSF006603">
    <property type="entry name" value="DinF"/>
    <property type="match status" value="1"/>
</dbReference>
<feature type="transmembrane region" description="Helical" evidence="9">
    <location>
        <begin position="52"/>
        <end position="73"/>
    </location>
</feature>
<evidence type="ECO:0000313" key="10">
    <source>
        <dbReference type="EMBL" id="CAH0532386.1"/>
    </source>
</evidence>
<dbReference type="InterPro" id="IPR002528">
    <property type="entry name" value="MATE_fam"/>
</dbReference>
<evidence type="ECO:0000256" key="2">
    <source>
        <dbReference type="ARBA" id="ARBA00013489"/>
    </source>
</evidence>
<keyword evidence="6 9" id="KW-1133">Transmembrane helix</keyword>
<feature type="transmembrane region" description="Helical" evidence="9">
    <location>
        <begin position="157"/>
        <end position="183"/>
    </location>
</feature>
<evidence type="ECO:0000256" key="5">
    <source>
        <dbReference type="ARBA" id="ARBA00022692"/>
    </source>
</evidence>
<feature type="transmembrane region" description="Helical" evidence="9">
    <location>
        <begin position="370"/>
        <end position="391"/>
    </location>
</feature>
<evidence type="ECO:0000256" key="6">
    <source>
        <dbReference type="ARBA" id="ARBA00022989"/>
    </source>
</evidence>
<accession>A0ABM8ZQ05</accession>
<dbReference type="InterPro" id="IPR048279">
    <property type="entry name" value="MdtK-like"/>
</dbReference>
<feature type="transmembrane region" description="Helical" evidence="9">
    <location>
        <begin position="126"/>
        <end position="145"/>
    </location>
</feature>
<name>A0ABM8ZQ05_9VIBR</name>
<feature type="transmembrane region" description="Helical" evidence="9">
    <location>
        <begin position="203"/>
        <end position="222"/>
    </location>
</feature>
<dbReference type="Proteomes" id="UP000838672">
    <property type="component" value="Unassembled WGS sequence"/>
</dbReference>
<dbReference type="NCBIfam" id="TIGR00797">
    <property type="entry name" value="matE"/>
    <property type="match status" value="1"/>
</dbReference>
<reference evidence="10" key="1">
    <citation type="submission" date="2021-11" db="EMBL/GenBank/DDBJ databases">
        <authorList>
            <person name="Rodrigo-Torres L."/>
            <person name="Arahal R. D."/>
            <person name="Lucena T."/>
        </authorList>
    </citation>
    <scope>NUCLEOTIDE SEQUENCE</scope>
    <source>
        <strain evidence="10">CECT 7929</strain>
    </source>
</reference>
<keyword evidence="4" id="KW-1003">Cell membrane</keyword>
<dbReference type="Pfam" id="PF01554">
    <property type="entry name" value="MatE"/>
    <property type="match status" value="2"/>
</dbReference>
<protein>
    <recommendedName>
        <fullName evidence="2">Multidrug resistance protein NorM</fullName>
    </recommendedName>
    <alternativeName>
        <fullName evidence="8">Na(+)/drug antiporter</fullName>
    </alternativeName>
</protein>
<keyword evidence="5 9" id="KW-0812">Transmembrane</keyword>
<comment type="subcellular location">
    <subcellularLocation>
        <location evidence="1">Cell inner membrane</location>
        <topology evidence="1">Multi-pass membrane protein</topology>
    </subcellularLocation>
</comment>
<feature type="transmembrane region" description="Helical" evidence="9">
    <location>
        <begin position="12"/>
        <end position="32"/>
    </location>
</feature>
<evidence type="ECO:0000256" key="1">
    <source>
        <dbReference type="ARBA" id="ARBA00004429"/>
    </source>
</evidence>
<evidence type="ECO:0000256" key="4">
    <source>
        <dbReference type="ARBA" id="ARBA00022475"/>
    </source>
</evidence>
<dbReference type="EMBL" id="CAKLDI010000001">
    <property type="protein sequence ID" value="CAH0532386.1"/>
    <property type="molecule type" value="Genomic_DNA"/>
</dbReference>
<evidence type="ECO:0000256" key="7">
    <source>
        <dbReference type="ARBA" id="ARBA00023136"/>
    </source>
</evidence>
<keyword evidence="7 9" id="KW-0472">Membrane</keyword>
<keyword evidence="3" id="KW-0813">Transport</keyword>
<evidence type="ECO:0000256" key="8">
    <source>
        <dbReference type="ARBA" id="ARBA00030855"/>
    </source>
</evidence>
<dbReference type="RefSeq" id="WP_237464252.1">
    <property type="nucleotide sequence ID" value="NZ_CAKLDI010000001.1"/>
</dbReference>
<dbReference type="InterPro" id="IPR047135">
    <property type="entry name" value="YsiQ"/>
</dbReference>
<sequence length="463" mass="51409">MRIKWAGCWQQLWQLSFPIALQTAVFSSKGLVDTLMLSQIGGHTVAAIGFASKIQLVISFLLMGIGIGGAQAAAQCWGRRQQQGEAPFQATIQLTLGLSLVIALLAIIILWPLSGQLMQLASDDHAIIQSGSIYLTIIAPTYLLYAWTNSMAVGLRILNQAMIATVVSLIGVVANILLNWLLIRGFELPWLGLHCPALGIKGAAWGTLISALLETAVLWGWLHYRRHLLCQKGAHIRQQCHWQRCKLLLYLSYTAALNCTLWALGVFVCHAILARVEPQLLLVLGLLGPIESLLMAMMIGSSQGASILIGQHIGANQQTQLHRDQKSCLQLAWLIGGATCVLMLLLYPWIEQTLVSQHPSVLELTANIYQLIALAMILRSVTMMLMIGLLRAGGDVRFCFWLDFMAQWFFLLPSMWLCGRYFDWSAPAVFTLLLIEELGKMLICQWRLRQGRWQRDLTATSPA</sequence>
<evidence type="ECO:0000313" key="11">
    <source>
        <dbReference type="Proteomes" id="UP000838672"/>
    </source>
</evidence>
<feature type="transmembrane region" description="Helical" evidence="9">
    <location>
        <begin position="331"/>
        <end position="350"/>
    </location>
</feature>
<dbReference type="PANTHER" id="PTHR42925:SF2">
    <property type="entry name" value="NA+ DRIVEN MULTIDRUG EFFLUX PUMP"/>
    <property type="match status" value="1"/>
</dbReference>